<keyword evidence="4 5" id="KW-0472">Membrane</keyword>
<accession>A0ABW0BQM6</accession>
<feature type="transmembrane region" description="Helical" evidence="5">
    <location>
        <begin position="116"/>
        <end position="133"/>
    </location>
</feature>
<sequence length="577" mass="59014">MTEHRPADDAEDDASAATSGGLRAWLQSVKPERATIGKDMIAGLPGAISSVPDGMASAVLVGVNPVHGLYASFAGPIAGGLTSSTRLMVITTTTAAALAAGSAVSGLEGSQRTDALFLLTLLAGLAMVAAGLLRLGRYTRFVSHSVMTGFLTGVAVNILCGQLADLTGTTAEGDNSLAKAIDVVTHPSEIDVASLLTGLGALAILFGLARTKLNSVSALIALVVPTVAVVIAGAVTVAQVDDQGAIPRSLPLPAIPDFGLLSVDLVTGALAIAVIVLVQGAGVSEAAPNADGRPSRMNQDFLAQGLGNVAAGLFRGQPVGGSVGQTALNVSVGGRTRWAAIWSGLWMVIILVVFAGVVGKVAMPTLAAVLIFAAVGSLRPSVVMTIWRTGRLSQIAITATFVATLFLPVASAVGVGVVLSLLLQLNREAMDLTVVELVPTEDGRFAEQPAPKQLVGHQVTVLDVYGSLFFAGARTLQARLPEVGDAEQPAVVLRLRGRVSLGATFFRILATYAEQIGAAGGRLYVSGLDPKMARLLARTVPVTVEPPDQVFGATPVLGESTWAAMNEAQAWVVGPKA</sequence>
<dbReference type="Proteomes" id="UP001596087">
    <property type="component" value="Unassembled WGS sequence"/>
</dbReference>
<dbReference type="Pfam" id="PF00916">
    <property type="entry name" value="Sulfate_transp"/>
    <property type="match status" value="1"/>
</dbReference>
<dbReference type="InterPro" id="IPR036513">
    <property type="entry name" value="STAS_dom_sf"/>
</dbReference>
<feature type="transmembrane region" description="Helical" evidence="5">
    <location>
        <begin position="216"/>
        <end position="238"/>
    </location>
</feature>
<gene>
    <name evidence="7" type="ORF">ACFPGP_22855</name>
</gene>
<feature type="transmembrane region" description="Helical" evidence="5">
    <location>
        <begin position="338"/>
        <end position="359"/>
    </location>
</feature>
<dbReference type="InterPro" id="IPR011547">
    <property type="entry name" value="SLC26A/SulP_dom"/>
</dbReference>
<keyword evidence="3 5" id="KW-1133">Transmembrane helix</keyword>
<evidence type="ECO:0000256" key="1">
    <source>
        <dbReference type="ARBA" id="ARBA00004141"/>
    </source>
</evidence>
<name>A0ABW0BQM6_9ACTN</name>
<evidence type="ECO:0000256" key="2">
    <source>
        <dbReference type="ARBA" id="ARBA00022692"/>
    </source>
</evidence>
<evidence type="ECO:0000256" key="4">
    <source>
        <dbReference type="ARBA" id="ARBA00023136"/>
    </source>
</evidence>
<dbReference type="RefSeq" id="WP_378593792.1">
    <property type="nucleotide sequence ID" value="NZ_JBHSKD010000029.1"/>
</dbReference>
<feature type="transmembrane region" description="Helical" evidence="5">
    <location>
        <begin position="87"/>
        <end position="104"/>
    </location>
</feature>
<protein>
    <submittedName>
        <fullName evidence="7">SulP family inorganic anion transporter</fullName>
    </submittedName>
</protein>
<evidence type="ECO:0000313" key="7">
    <source>
        <dbReference type="EMBL" id="MFC5179530.1"/>
    </source>
</evidence>
<dbReference type="SUPFAM" id="SSF52091">
    <property type="entry name" value="SpoIIaa-like"/>
    <property type="match status" value="1"/>
</dbReference>
<evidence type="ECO:0000256" key="3">
    <source>
        <dbReference type="ARBA" id="ARBA00022989"/>
    </source>
</evidence>
<evidence type="ECO:0000313" key="8">
    <source>
        <dbReference type="Proteomes" id="UP001596087"/>
    </source>
</evidence>
<evidence type="ECO:0000256" key="5">
    <source>
        <dbReference type="SAM" id="Phobius"/>
    </source>
</evidence>
<organism evidence="7 8">
    <name type="scientific">Nocardioides taihuensis</name>
    <dbReference type="NCBI Taxonomy" id="1835606"/>
    <lineage>
        <taxon>Bacteria</taxon>
        <taxon>Bacillati</taxon>
        <taxon>Actinomycetota</taxon>
        <taxon>Actinomycetes</taxon>
        <taxon>Propionibacteriales</taxon>
        <taxon>Nocardioidaceae</taxon>
        <taxon>Nocardioides</taxon>
    </lineage>
</organism>
<feature type="transmembrane region" description="Helical" evidence="5">
    <location>
        <begin position="145"/>
        <end position="164"/>
    </location>
</feature>
<dbReference type="InterPro" id="IPR001902">
    <property type="entry name" value="SLC26A/SulP_fam"/>
</dbReference>
<comment type="subcellular location">
    <subcellularLocation>
        <location evidence="1">Membrane</location>
        <topology evidence="1">Multi-pass membrane protein</topology>
    </subcellularLocation>
</comment>
<proteinExistence type="predicted"/>
<feature type="transmembrane region" description="Helical" evidence="5">
    <location>
        <begin position="399"/>
        <end position="423"/>
    </location>
</feature>
<evidence type="ECO:0000259" key="6">
    <source>
        <dbReference type="PROSITE" id="PS50801"/>
    </source>
</evidence>
<dbReference type="Gene3D" id="3.30.750.24">
    <property type="entry name" value="STAS domain"/>
    <property type="match status" value="1"/>
</dbReference>
<comment type="caution">
    <text evidence="7">The sequence shown here is derived from an EMBL/GenBank/DDBJ whole genome shotgun (WGS) entry which is preliminary data.</text>
</comment>
<feature type="transmembrane region" description="Helical" evidence="5">
    <location>
        <begin position="365"/>
        <end position="387"/>
    </location>
</feature>
<feature type="transmembrane region" description="Helical" evidence="5">
    <location>
        <begin position="258"/>
        <end position="278"/>
    </location>
</feature>
<dbReference type="InterPro" id="IPR002645">
    <property type="entry name" value="STAS_dom"/>
</dbReference>
<reference evidence="8" key="1">
    <citation type="journal article" date="2019" name="Int. J. Syst. Evol. Microbiol.">
        <title>The Global Catalogue of Microorganisms (GCM) 10K type strain sequencing project: providing services to taxonomists for standard genome sequencing and annotation.</title>
        <authorList>
            <consortium name="The Broad Institute Genomics Platform"/>
            <consortium name="The Broad Institute Genome Sequencing Center for Infectious Disease"/>
            <person name="Wu L."/>
            <person name="Ma J."/>
        </authorList>
    </citation>
    <scope>NUCLEOTIDE SEQUENCE [LARGE SCALE GENOMIC DNA]</scope>
    <source>
        <strain evidence="8">DFY41</strain>
    </source>
</reference>
<keyword evidence="2 5" id="KW-0812">Transmembrane</keyword>
<keyword evidence="8" id="KW-1185">Reference proteome</keyword>
<feature type="transmembrane region" description="Helical" evidence="5">
    <location>
        <begin position="192"/>
        <end position="209"/>
    </location>
</feature>
<dbReference type="PROSITE" id="PS50801">
    <property type="entry name" value="STAS"/>
    <property type="match status" value="1"/>
</dbReference>
<dbReference type="EMBL" id="JBHSKD010000029">
    <property type="protein sequence ID" value="MFC5179530.1"/>
    <property type="molecule type" value="Genomic_DNA"/>
</dbReference>
<dbReference type="PANTHER" id="PTHR11814">
    <property type="entry name" value="SULFATE TRANSPORTER"/>
    <property type="match status" value="1"/>
</dbReference>
<feature type="domain" description="STAS" evidence="6">
    <location>
        <begin position="459"/>
        <end position="539"/>
    </location>
</feature>